<accession>A0A699YD14</accession>
<dbReference type="EMBL" id="BLLF01000007">
    <property type="protein sequence ID" value="GFH05738.1"/>
    <property type="molecule type" value="Genomic_DNA"/>
</dbReference>
<feature type="region of interest" description="Disordered" evidence="1">
    <location>
        <begin position="74"/>
        <end position="93"/>
    </location>
</feature>
<evidence type="ECO:0000313" key="3">
    <source>
        <dbReference type="Proteomes" id="UP000485058"/>
    </source>
</evidence>
<proteinExistence type="predicted"/>
<reference evidence="2 3" key="1">
    <citation type="submission" date="2020-02" db="EMBL/GenBank/DDBJ databases">
        <title>Draft genome sequence of Haematococcus lacustris strain NIES-144.</title>
        <authorList>
            <person name="Morimoto D."/>
            <person name="Nakagawa S."/>
            <person name="Yoshida T."/>
            <person name="Sawayama S."/>
        </authorList>
    </citation>
    <scope>NUCLEOTIDE SEQUENCE [LARGE SCALE GENOMIC DNA]</scope>
    <source>
        <strain evidence="2 3">NIES-144</strain>
    </source>
</reference>
<sequence>MELPRGASIPTRALEPWHTLGLFDECKVRTSGRDCRFASSGLSRECEPSRDAGYTCSVRFGRFKTSDIAFVSTTGSIPGSPVLSSSHSRNTPL</sequence>
<dbReference type="AlphaFoldDB" id="A0A699YD14"/>
<keyword evidence="3" id="KW-1185">Reference proteome</keyword>
<protein>
    <submittedName>
        <fullName evidence="2">Uncharacterized protein</fullName>
    </submittedName>
</protein>
<evidence type="ECO:0000256" key="1">
    <source>
        <dbReference type="SAM" id="MobiDB-lite"/>
    </source>
</evidence>
<comment type="caution">
    <text evidence="2">The sequence shown here is derived from an EMBL/GenBank/DDBJ whole genome shotgun (WGS) entry which is preliminary data.</text>
</comment>
<gene>
    <name evidence="2" type="ORF">HaLaN_00248</name>
</gene>
<evidence type="ECO:0000313" key="2">
    <source>
        <dbReference type="EMBL" id="GFH05738.1"/>
    </source>
</evidence>
<organism evidence="2 3">
    <name type="scientific">Haematococcus lacustris</name>
    <name type="common">Green alga</name>
    <name type="synonym">Haematococcus pluvialis</name>
    <dbReference type="NCBI Taxonomy" id="44745"/>
    <lineage>
        <taxon>Eukaryota</taxon>
        <taxon>Viridiplantae</taxon>
        <taxon>Chlorophyta</taxon>
        <taxon>core chlorophytes</taxon>
        <taxon>Chlorophyceae</taxon>
        <taxon>CS clade</taxon>
        <taxon>Chlamydomonadales</taxon>
        <taxon>Haematococcaceae</taxon>
        <taxon>Haematococcus</taxon>
    </lineage>
</organism>
<name>A0A699YD14_HAELA</name>
<dbReference type="Proteomes" id="UP000485058">
    <property type="component" value="Unassembled WGS sequence"/>
</dbReference>